<dbReference type="GO" id="GO:0003676">
    <property type="term" value="F:nucleic acid binding"/>
    <property type="evidence" value="ECO:0007669"/>
    <property type="project" value="InterPro"/>
</dbReference>
<dbReference type="Pfam" id="PF08814">
    <property type="entry name" value="XisH"/>
    <property type="match status" value="1"/>
</dbReference>
<sequence>MPAKDIYHDTVKTALEKDGWKITNEQLKLTVGNRSVYVDLGAEKLFTAEKEGRKIAVEIKSFVSPSLVRDLEEAIGQYVLYSNILEELDPQRFLYLAVPIVIFRDFFSETICQLLLRKILIRLIVFDPQKKELSEWIH</sequence>
<evidence type="ECO:0000313" key="1">
    <source>
        <dbReference type="EMBL" id="MBD2777642.1"/>
    </source>
</evidence>
<dbReference type="RefSeq" id="WP_190836711.1">
    <property type="nucleotide sequence ID" value="NZ_CAWPPI010000111.1"/>
</dbReference>
<organism evidence="1 2">
    <name type="scientific">Iningainema tapete BLCC-T55</name>
    <dbReference type="NCBI Taxonomy" id="2748662"/>
    <lineage>
        <taxon>Bacteria</taxon>
        <taxon>Bacillati</taxon>
        <taxon>Cyanobacteriota</taxon>
        <taxon>Cyanophyceae</taxon>
        <taxon>Nostocales</taxon>
        <taxon>Scytonemataceae</taxon>
        <taxon>Iningainema tapete</taxon>
    </lineage>
</organism>
<gene>
    <name evidence="1" type="ORF">ICL16_37775</name>
</gene>
<evidence type="ECO:0000313" key="2">
    <source>
        <dbReference type="Proteomes" id="UP000629098"/>
    </source>
</evidence>
<protein>
    <submittedName>
        <fullName evidence="1">XisH family protein</fullName>
    </submittedName>
</protein>
<dbReference type="Gene3D" id="3.40.1350.10">
    <property type="match status" value="1"/>
</dbReference>
<accession>A0A8J6XQF1</accession>
<dbReference type="Proteomes" id="UP000629098">
    <property type="component" value="Unassembled WGS sequence"/>
</dbReference>
<keyword evidence="2" id="KW-1185">Reference proteome</keyword>
<proteinExistence type="predicted"/>
<dbReference type="InterPro" id="IPR011335">
    <property type="entry name" value="Restrct_endonuc-II-like"/>
</dbReference>
<dbReference type="AlphaFoldDB" id="A0A8J6XQF1"/>
<comment type="caution">
    <text evidence="1">The sequence shown here is derived from an EMBL/GenBank/DDBJ whole genome shotgun (WGS) entry which is preliminary data.</text>
</comment>
<dbReference type="InterPro" id="IPR011856">
    <property type="entry name" value="tRNA_endonuc-like_dom_sf"/>
</dbReference>
<dbReference type="SUPFAM" id="SSF52980">
    <property type="entry name" value="Restriction endonuclease-like"/>
    <property type="match status" value="1"/>
</dbReference>
<name>A0A8J6XQF1_9CYAN</name>
<dbReference type="CDD" id="cd22366">
    <property type="entry name" value="XisH-like"/>
    <property type="match status" value="1"/>
</dbReference>
<dbReference type="EMBL" id="JACXAE010000111">
    <property type="protein sequence ID" value="MBD2777642.1"/>
    <property type="molecule type" value="Genomic_DNA"/>
</dbReference>
<reference evidence="1" key="1">
    <citation type="submission" date="2020-09" db="EMBL/GenBank/DDBJ databases">
        <title>Iningainema tapete sp. nov. (Scytonemataceae, Cyanobacteria) from greenhouses in central Florida (USA) produces two types of nodularin with biosynthetic potential for microcystin-LR and anabaenopeptins.</title>
        <authorList>
            <person name="Berthold D.E."/>
            <person name="Lefler F.W."/>
            <person name="Huang I.-S."/>
            <person name="Abdulla H."/>
            <person name="Zimba P.V."/>
            <person name="Laughinghouse H.D. IV."/>
        </authorList>
    </citation>
    <scope>NUCLEOTIDE SEQUENCE</scope>
    <source>
        <strain evidence="1">BLCCT55</strain>
    </source>
</reference>
<dbReference type="InterPro" id="IPR014919">
    <property type="entry name" value="XisH"/>
</dbReference>